<dbReference type="InterPro" id="IPR005135">
    <property type="entry name" value="Endo/exonuclease/phosphatase"/>
</dbReference>
<dbReference type="SUPFAM" id="SSF56219">
    <property type="entry name" value="DNase I-like"/>
    <property type="match status" value="1"/>
</dbReference>
<evidence type="ECO:0000313" key="4">
    <source>
        <dbReference type="Proteomes" id="UP000051298"/>
    </source>
</evidence>
<feature type="transmembrane region" description="Helical" evidence="1">
    <location>
        <begin position="58"/>
        <end position="78"/>
    </location>
</feature>
<dbReference type="EMBL" id="CYRX01000025">
    <property type="protein sequence ID" value="CUH60492.1"/>
    <property type="molecule type" value="Genomic_DNA"/>
</dbReference>
<protein>
    <submittedName>
        <fullName evidence="3">Endonuclease/Exonuclease/phosphatase family protein</fullName>
    </submittedName>
</protein>
<accession>A0A0P1FMU2</accession>
<feature type="transmembrane region" description="Helical" evidence="1">
    <location>
        <begin position="7"/>
        <end position="26"/>
    </location>
</feature>
<proteinExistence type="predicted"/>
<evidence type="ECO:0000313" key="3">
    <source>
        <dbReference type="EMBL" id="CUH60492.1"/>
    </source>
</evidence>
<feature type="transmembrane region" description="Helical" evidence="1">
    <location>
        <begin position="32"/>
        <end position="51"/>
    </location>
</feature>
<dbReference type="GO" id="GO:0004527">
    <property type="term" value="F:exonuclease activity"/>
    <property type="evidence" value="ECO:0007669"/>
    <property type="project" value="UniProtKB-KW"/>
</dbReference>
<gene>
    <name evidence="3" type="ORF">THS5294_01786</name>
</gene>
<dbReference type="Proteomes" id="UP000051298">
    <property type="component" value="Unassembled WGS sequence"/>
</dbReference>
<sequence>MFRDICYRMAWFFTVVWGASWLGAVHDLGDSLATFRPIWLAAALICAGLAWPIRRRGAAIVAMLGTVGFGVTAMTWGVGLPGLQVQAQGAPSFRLYQNNLFFAQSDHSLTLANIAALSPDVITFQEVSQNKRSLLEELRADYPHQAFCRYGAVGAVMVLSRLPATDTKPLCLYPMGLVALQVETPGGPVWVVSVHAKWPYPFNDPAQVDYMETALAKLEGEIVMAGDFNMVAGTYRLRRLARAAGVTRMGPWVPTFRLPSGPEWWRYPIQIDHVFTTMDAKVRRAPDSGSDHVPLVADLW</sequence>
<dbReference type="Gene3D" id="3.60.10.10">
    <property type="entry name" value="Endonuclease/exonuclease/phosphatase"/>
    <property type="match status" value="1"/>
</dbReference>
<keyword evidence="1" id="KW-0472">Membrane</keyword>
<feature type="domain" description="Endonuclease/exonuclease/phosphatase" evidence="2">
    <location>
        <begin position="111"/>
        <end position="292"/>
    </location>
</feature>
<keyword evidence="1" id="KW-1133">Transmembrane helix</keyword>
<name>A0A0P1FMU2_9RHOB</name>
<evidence type="ECO:0000259" key="2">
    <source>
        <dbReference type="Pfam" id="PF03372"/>
    </source>
</evidence>
<dbReference type="RefSeq" id="WP_082644982.1">
    <property type="nucleotide sequence ID" value="NZ_CYRX01000025.1"/>
</dbReference>
<dbReference type="GO" id="GO:0004519">
    <property type="term" value="F:endonuclease activity"/>
    <property type="evidence" value="ECO:0007669"/>
    <property type="project" value="UniProtKB-KW"/>
</dbReference>
<organism evidence="3 4">
    <name type="scientific">Thalassobacter stenotrophicus</name>
    <dbReference type="NCBI Taxonomy" id="266809"/>
    <lineage>
        <taxon>Bacteria</taxon>
        <taxon>Pseudomonadati</taxon>
        <taxon>Pseudomonadota</taxon>
        <taxon>Alphaproteobacteria</taxon>
        <taxon>Rhodobacterales</taxon>
        <taxon>Roseobacteraceae</taxon>
        <taxon>Thalassobacter</taxon>
    </lineage>
</organism>
<keyword evidence="3" id="KW-0255">Endonuclease</keyword>
<dbReference type="AlphaFoldDB" id="A0A0P1FMU2"/>
<keyword evidence="3" id="KW-0269">Exonuclease</keyword>
<reference evidence="3 4" key="1">
    <citation type="submission" date="2015-09" db="EMBL/GenBank/DDBJ databases">
        <authorList>
            <consortium name="Swine Surveillance"/>
        </authorList>
    </citation>
    <scope>NUCLEOTIDE SEQUENCE [LARGE SCALE GENOMIC DNA]</scope>
    <source>
        <strain evidence="3 4">CECT 5294</strain>
    </source>
</reference>
<keyword evidence="3" id="KW-0378">Hydrolase</keyword>
<dbReference type="InterPro" id="IPR036691">
    <property type="entry name" value="Endo/exonu/phosph_ase_sf"/>
</dbReference>
<evidence type="ECO:0000256" key="1">
    <source>
        <dbReference type="SAM" id="Phobius"/>
    </source>
</evidence>
<keyword evidence="3" id="KW-0540">Nuclease</keyword>
<keyword evidence="1" id="KW-0812">Transmembrane</keyword>
<dbReference type="Pfam" id="PF03372">
    <property type="entry name" value="Exo_endo_phos"/>
    <property type="match status" value="1"/>
</dbReference>